<dbReference type="InterPro" id="IPR001451">
    <property type="entry name" value="Hexapep"/>
</dbReference>
<dbReference type="CDD" id="cd03360">
    <property type="entry name" value="LbH_AT_putative"/>
    <property type="match status" value="1"/>
</dbReference>
<dbReference type="NCBIfam" id="TIGR03570">
    <property type="entry name" value="NeuD_NnaD"/>
    <property type="match status" value="1"/>
</dbReference>
<dbReference type="Pfam" id="PF17836">
    <property type="entry name" value="PglD_N"/>
    <property type="match status" value="1"/>
</dbReference>
<dbReference type="Proteomes" id="UP000315131">
    <property type="component" value="Unassembled WGS sequence"/>
</dbReference>
<dbReference type="InterPro" id="IPR041561">
    <property type="entry name" value="PglD_N"/>
</dbReference>
<gene>
    <name evidence="5" type="ORF">FGM01_10460</name>
</gene>
<dbReference type="PANTHER" id="PTHR43300">
    <property type="entry name" value="ACETYLTRANSFERASE"/>
    <property type="match status" value="1"/>
</dbReference>
<feature type="domain" description="PglD N-terminal" evidence="4">
    <location>
        <begin position="4"/>
        <end position="78"/>
    </location>
</feature>
<accession>A0A550HYW4</accession>
<protein>
    <recommendedName>
        <fullName evidence="4">PglD N-terminal domain-containing protein</fullName>
    </recommendedName>
</protein>
<evidence type="ECO:0000256" key="2">
    <source>
        <dbReference type="PIRSR" id="PIRSR620019-1"/>
    </source>
</evidence>
<name>A0A550HYW4_9FLAO</name>
<feature type="binding site" evidence="3">
    <location>
        <position position="142"/>
    </location>
    <ligand>
        <name>acetyl-CoA</name>
        <dbReference type="ChEBI" id="CHEBI:57288"/>
    </ligand>
</feature>
<feature type="site" description="Increases basicity of active site His" evidence="2">
    <location>
        <position position="134"/>
    </location>
</feature>
<proteinExistence type="inferred from homology"/>
<reference evidence="5 6" key="1">
    <citation type="submission" date="2019-06" db="EMBL/GenBank/DDBJ databases">
        <title>Gramella sabulilitoris sp. nov., isolated from a marine sand.</title>
        <authorList>
            <person name="Yoon J.-H."/>
        </authorList>
    </citation>
    <scope>NUCLEOTIDE SEQUENCE [LARGE SCALE GENOMIC DNA]</scope>
    <source>
        <strain evidence="5 6">HSMS-1</strain>
    </source>
</reference>
<evidence type="ECO:0000256" key="3">
    <source>
        <dbReference type="PIRSR" id="PIRSR620019-2"/>
    </source>
</evidence>
<dbReference type="EMBL" id="VHSF01000003">
    <property type="protein sequence ID" value="TRO63924.1"/>
    <property type="molecule type" value="Genomic_DNA"/>
</dbReference>
<comment type="similarity">
    <text evidence="1">Belongs to the transferase hexapeptide repeat family.</text>
</comment>
<dbReference type="AlphaFoldDB" id="A0A550HYW4"/>
<dbReference type="Gene3D" id="2.160.10.10">
    <property type="entry name" value="Hexapeptide repeat proteins"/>
    <property type="match status" value="1"/>
</dbReference>
<dbReference type="InterPro" id="IPR050179">
    <property type="entry name" value="Trans_hexapeptide_repeat"/>
</dbReference>
<dbReference type="Pfam" id="PF00132">
    <property type="entry name" value="Hexapep"/>
    <property type="match status" value="1"/>
</dbReference>
<dbReference type="PANTHER" id="PTHR43300:SF7">
    <property type="entry name" value="UDP-N-ACETYLBACILLOSAMINE N-ACETYLTRANSFERASE"/>
    <property type="match status" value="1"/>
</dbReference>
<evidence type="ECO:0000259" key="4">
    <source>
        <dbReference type="Pfam" id="PF17836"/>
    </source>
</evidence>
<feature type="active site" description="Proton acceptor" evidence="2">
    <location>
        <position position="133"/>
    </location>
</feature>
<feature type="binding site" evidence="3">
    <location>
        <position position="67"/>
    </location>
    <ligand>
        <name>substrate</name>
    </ligand>
</feature>
<evidence type="ECO:0000313" key="5">
    <source>
        <dbReference type="EMBL" id="TRO63924.1"/>
    </source>
</evidence>
<dbReference type="SUPFAM" id="SSF51161">
    <property type="entry name" value="Trimeric LpxA-like enzymes"/>
    <property type="match status" value="1"/>
</dbReference>
<organism evidence="5 6">
    <name type="scientific">Christiangramia sabulilitoris</name>
    <dbReference type="NCBI Taxonomy" id="2583991"/>
    <lineage>
        <taxon>Bacteria</taxon>
        <taxon>Pseudomonadati</taxon>
        <taxon>Bacteroidota</taxon>
        <taxon>Flavobacteriia</taxon>
        <taxon>Flavobacteriales</taxon>
        <taxon>Flavobacteriaceae</taxon>
        <taxon>Christiangramia</taxon>
    </lineage>
</organism>
<evidence type="ECO:0000313" key="6">
    <source>
        <dbReference type="Proteomes" id="UP000315131"/>
    </source>
</evidence>
<comment type="caution">
    <text evidence="5">The sequence shown here is derived from an EMBL/GenBank/DDBJ whole genome shotgun (WGS) entry which is preliminary data.</text>
</comment>
<evidence type="ECO:0000256" key="1">
    <source>
        <dbReference type="ARBA" id="ARBA00007274"/>
    </source>
</evidence>
<dbReference type="Gene3D" id="3.40.50.20">
    <property type="match status" value="1"/>
</dbReference>
<sequence>MDNKVSVIGSGGHSRSVIALLKDQGFEVDRIYDNSYKEGENEVINTVRLVGKIQDSIGSYRLVLAIGDNKKRKELFNDFPKQVYSGNIFHSCCFLESSSILGASNLVFGNVLINANVGIGDNNIINTGAILEHEVQIGSHNHISVGSIICGRVKIGNDCFIGAGAVINDQVSICDGVTIGSNSVVINSIEEPGIYVGNPVRKVKKTEK</sequence>
<dbReference type="OrthoDB" id="708224at2"/>
<keyword evidence="6" id="KW-1185">Reference proteome</keyword>
<dbReference type="InterPro" id="IPR020019">
    <property type="entry name" value="AcTrfase_PglD-like"/>
</dbReference>
<dbReference type="InterPro" id="IPR011004">
    <property type="entry name" value="Trimer_LpxA-like_sf"/>
</dbReference>
<dbReference type="RefSeq" id="WP_143411121.1">
    <property type="nucleotide sequence ID" value="NZ_VHSF01000003.1"/>
</dbReference>